<name>A0A8C6FVS9_MOSMO</name>
<proteinExistence type="predicted"/>
<dbReference type="FunFam" id="3.10.120.10:FF:000007">
    <property type="entry name" value="Sulfite oxidase, mitochondrial"/>
    <property type="match status" value="1"/>
</dbReference>
<dbReference type="InterPro" id="IPR001199">
    <property type="entry name" value="Cyt_B5-like_heme/steroid-bd"/>
</dbReference>
<dbReference type="PANTHER" id="PTHR19353">
    <property type="entry name" value="FATTY ACID DESATURASE 2"/>
    <property type="match status" value="1"/>
</dbReference>
<evidence type="ECO:0000313" key="6">
    <source>
        <dbReference type="Proteomes" id="UP000694544"/>
    </source>
</evidence>
<evidence type="ECO:0000313" key="5">
    <source>
        <dbReference type="Ensembl" id="ENSMMSP00000029734.1"/>
    </source>
</evidence>
<protein>
    <recommendedName>
        <fullName evidence="4">Cytochrome b5 heme-binding domain-containing protein</fullName>
    </recommendedName>
</protein>
<reference evidence="5" key="1">
    <citation type="submission" date="2025-08" db="UniProtKB">
        <authorList>
            <consortium name="Ensembl"/>
        </authorList>
    </citation>
    <scope>IDENTIFICATION</scope>
</reference>
<feature type="domain" description="Cytochrome b5 heme-binding" evidence="4">
    <location>
        <begin position="9"/>
        <end position="86"/>
    </location>
</feature>
<accession>A0A8C6FVS9</accession>
<dbReference type="Ensembl" id="ENSMMST00000032750.1">
    <property type="protein sequence ID" value="ENSMMSP00000029734.1"/>
    <property type="gene ID" value="ENSMMSG00000022249.1"/>
</dbReference>
<dbReference type="InterPro" id="IPR012171">
    <property type="entry name" value="Fatty_acid_desaturase"/>
</dbReference>
<evidence type="ECO:0000256" key="1">
    <source>
        <dbReference type="ARBA" id="ARBA00022617"/>
    </source>
</evidence>
<dbReference type="GO" id="GO:0006629">
    <property type="term" value="P:lipid metabolic process"/>
    <property type="evidence" value="ECO:0007669"/>
    <property type="project" value="TreeGrafter"/>
</dbReference>
<reference evidence="5" key="2">
    <citation type="submission" date="2025-09" db="UniProtKB">
        <authorList>
            <consortium name="Ensembl"/>
        </authorList>
    </citation>
    <scope>IDENTIFICATION</scope>
</reference>
<dbReference type="InterPro" id="IPR036400">
    <property type="entry name" value="Cyt_B5-like_heme/steroid_sf"/>
</dbReference>
<sequence length="137" mass="15539">NPSPSSQGLNMYTWQEIQRHNQETDQWLVINRKVYDVTGWADRHPGGHQVLNHYAGEDATDVFRAIHPDPDIVRLYLKPLLIGELAPEEPNQERNKNVSEVSGLKSMQRDEDELYFRVSLSFSVVNQPSCLGGPAIA</sequence>
<dbReference type="Pfam" id="PF00173">
    <property type="entry name" value="Cyt-b5"/>
    <property type="match status" value="1"/>
</dbReference>
<keyword evidence="2" id="KW-0479">Metal-binding</keyword>
<dbReference type="GO" id="GO:0046872">
    <property type="term" value="F:metal ion binding"/>
    <property type="evidence" value="ECO:0007669"/>
    <property type="project" value="UniProtKB-KW"/>
</dbReference>
<dbReference type="Proteomes" id="UP000694544">
    <property type="component" value="Unplaced"/>
</dbReference>
<dbReference type="Gene3D" id="3.10.120.10">
    <property type="entry name" value="Cytochrome b5-like heme/steroid binding domain"/>
    <property type="match status" value="1"/>
</dbReference>
<evidence type="ECO:0000256" key="2">
    <source>
        <dbReference type="ARBA" id="ARBA00022723"/>
    </source>
</evidence>
<keyword evidence="3" id="KW-0408">Iron</keyword>
<organism evidence="5 6">
    <name type="scientific">Moschus moschiferus</name>
    <name type="common">Siberian musk deer</name>
    <name type="synonym">Moschus sibiricus</name>
    <dbReference type="NCBI Taxonomy" id="68415"/>
    <lineage>
        <taxon>Eukaryota</taxon>
        <taxon>Metazoa</taxon>
        <taxon>Chordata</taxon>
        <taxon>Craniata</taxon>
        <taxon>Vertebrata</taxon>
        <taxon>Euteleostomi</taxon>
        <taxon>Mammalia</taxon>
        <taxon>Eutheria</taxon>
        <taxon>Laurasiatheria</taxon>
        <taxon>Artiodactyla</taxon>
        <taxon>Ruminantia</taxon>
        <taxon>Pecora</taxon>
        <taxon>Moschidae</taxon>
        <taxon>Moschus</taxon>
    </lineage>
</organism>
<dbReference type="PROSITE" id="PS50255">
    <property type="entry name" value="CYTOCHROME_B5_2"/>
    <property type="match status" value="1"/>
</dbReference>
<dbReference type="GO" id="GO:0016717">
    <property type="term" value="F:oxidoreductase activity, acting on paired donors, with oxidation of a pair of donors resulting in the reduction of molecular oxygen to two molecules of water"/>
    <property type="evidence" value="ECO:0007669"/>
    <property type="project" value="TreeGrafter"/>
</dbReference>
<dbReference type="SUPFAM" id="SSF55856">
    <property type="entry name" value="Cytochrome b5-like heme/steroid binding domain"/>
    <property type="match status" value="1"/>
</dbReference>
<dbReference type="AlphaFoldDB" id="A0A8C6FVS9"/>
<dbReference type="SMART" id="SM01117">
    <property type="entry name" value="Cyt-b5"/>
    <property type="match status" value="1"/>
</dbReference>
<evidence type="ECO:0000256" key="3">
    <source>
        <dbReference type="ARBA" id="ARBA00023004"/>
    </source>
</evidence>
<dbReference type="GeneTree" id="ENSGT00950000182990"/>
<dbReference type="GO" id="GO:0016020">
    <property type="term" value="C:membrane"/>
    <property type="evidence" value="ECO:0007669"/>
    <property type="project" value="TreeGrafter"/>
</dbReference>
<keyword evidence="1" id="KW-0349">Heme</keyword>
<keyword evidence="6" id="KW-1185">Reference proteome</keyword>
<dbReference type="PANTHER" id="PTHR19353:SF22">
    <property type="entry name" value="FATTY ACID DESATURASE 2-LIKE PROTEIN FADS2B-RELATED"/>
    <property type="match status" value="1"/>
</dbReference>
<evidence type="ECO:0000259" key="4">
    <source>
        <dbReference type="PROSITE" id="PS50255"/>
    </source>
</evidence>
<dbReference type="PRINTS" id="PR00363">
    <property type="entry name" value="CYTOCHROMEB5"/>
</dbReference>